<proteinExistence type="predicted"/>
<name>A0AAN9G919_9CAEN</name>
<evidence type="ECO:0000313" key="2">
    <source>
        <dbReference type="EMBL" id="KAK7100128.1"/>
    </source>
</evidence>
<gene>
    <name evidence="2" type="ORF">V1264_023123</name>
</gene>
<protein>
    <submittedName>
        <fullName evidence="2">Uncharacterized protein</fullName>
    </submittedName>
</protein>
<feature type="compositionally biased region" description="Polar residues" evidence="1">
    <location>
        <begin position="323"/>
        <end position="334"/>
    </location>
</feature>
<comment type="caution">
    <text evidence="2">The sequence shown here is derived from an EMBL/GenBank/DDBJ whole genome shotgun (WGS) entry which is preliminary data.</text>
</comment>
<feature type="compositionally biased region" description="Polar residues" evidence="1">
    <location>
        <begin position="340"/>
        <end position="360"/>
    </location>
</feature>
<feature type="region of interest" description="Disordered" evidence="1">
    <location>
        <begin position="289"/>
        <end position="360"/>
    </location>
</feature>
<dbReference type="AlphaFoldDB" id="A0AAN9G919"/>
<dbReference type="InterPro" id="IPR031526">
    <property type="entry name" value="DUF4698"/>
</dbReference>
<evidence type="ECO:0000313" key="3">
    <source>
        <dbReference type="Proteomes" id="UP001374579"/>
    </source>
</evidence>
<dbReference type="EMBL" id="JBAMIC010000011">
    <property type="protein sequence ID" value="KAK7100128.1"/>
    <property type="molecule type" value="Genomic_DNA"/>
</dbReference>
<organism evidence="2 3">
    <name type="scientific">Littorina saxatilis</name>
    <dbReference type="NCBI Taxonomy" id="31220"/>
    <lineage>
        <taxon>Eukaryota</taxon>
        <taxon>Metazoa</taxon>
        <taxon>Spiralia</taxon>
        <taxon>Lophotrochozoa</taxon>
        <taxon>Mollusca</taxon>
        <taxon>Gastropoda</taxon>
        <taxon>Caenogastropoda</taxon>
        <taxon>Littorinimorpha</taxon>
        <taxon>Littorinoidea</taxon>
        <taxon>Littorinidae</taxon>
        <taxon>Littorina</taxon>
    </lineage>
</organism>
<reference evidence="2 3" key="1">
    <citation type="submission" date="2024-02" db="EMBL/GenBank/DDBJ databases">
        <title>Chromosome-scale genome assembly of the rough periwinkle Littorina saxatilis.</title>
        <authorList>
            <person name="De Jode A."/>
            <person name="Faria R."/>
            <person name="Formenti G."/>
            <person name="Sims Y."/>
            <person name="Smith T.P."/>
            <person name="Tracey A."/>
            <person name="Wood J.M.D."/>
            <person name="Zagrodzka Z.B."/>
            <person name="Johannesson K."/>
            <person name="Butlin R.K."/>
            <person name="Leder E.H."/>
        </authorList>
    </citation>
    <scope>NUCLEOTIDE SEQUENCE [LARGE SCALE GENOMIC DNA]</scope>
    <source>
        <strain evidence="2">Snail1</strain>
        <tissue evidence="2">Muscle</tissue>
    </source>
</reference>
<dbReference type="PANTHER" id="PTHR34754:SF1">
    <property type="entry name" value="COILED-COIL DOMAIN-CONTAINING PROTEIN 60"/>
    <property type="match status" value="1"/>
</dbReference>
<keyword evidence="3" id="KW-1185">Reference proteome</keyword>
<dbReference type="PANTHER" id="PTHR34754">
    <property type="entry name" value="COILED-COIL DOMAIN-CONTAINING PROTEIN 60"/>
    <property type="match status" value="1"/>
</dbReference>
<accession>A0AAN9G919</accession>
<sequence length="614" mass="70292">MAIRQQAMINVLGKYCRQYFLFKDEPGMDQIKVRLRSDIHRTEQADREDINSRLLQRLRDNQIGLLNPQHKPYEPVSGWPVLNLDDLVLTAMADQLDEKVWQAVRSQFEKFEVKKQHEKRGGEAFLKDFSTVHQCPTSGFNAIKNHLAESEQRIHSVKAGFDFHGHFLRKCEARSKKDLPIQSTLRKYDATPKFELAKGRVRRDAMMFLETLKDLLEKMLMVKIRHLKSTVPLNLATLGSEKDKESNRIANRLLQYPGGPPLQHNFREQIIVDAPLSWPAKAAKSTRPMSRLSSAYSTGLPGTRQNSGSANKERRYTKMRVGTVTQSGPGSGPSNVKGASRQSIARSGSDSGSVIQEPANSRNIDTEMQIRFRRHWPPVWMSLAALEQGTYMVDPGCPTRDYIPSLNPQAPKRKKSFTDIMNTRRDWASVRKEVSKATDESLWREDKEKMEFYHVQFSTLNHLPLSKPFPTHQRNIEHLMEAARRRRQKSVIYDCELTAWYKLLVEQVQDEVGAKDEEINSLLETIKMYFKMSASSPRYGKAKLALITMSMPAYVVCTIHVQEALLFILKHVLEAPELLLTGWLASRGLPIVLIKKEMKRSGPRRGAGVWNSEE</sequence>
<evidence type="ECO:0000256" key="1">
    <source>
        <dbReference type="SAM" id="MobiDB-lite"/>
    </source>
</evidence>
<dbReference type="Proteomes" id="UP001374579">
    <property type="component" value="Unassembled WGS sequence"/>
</dbReference>